<feature type="transmembrane region" description="Helical" evidence="1">
    <location>
        <begin position="12"/>
        <end position="30"/>
    </location>
</feature>
<gene>
    <name evidence="2" type="ORF">SAMN04489723_101162</name>
</gene>
<dbReference type="OrthoDB" id="981402at2"/>
<keyword evidence="1" id="KW-0812">Transmembrane</keyword>
<dbReference type="STRING" id="237018.SAMN04489723_101162"/>
<evidence type="ECO:0000256" key="1">
    <source>
        <dbReference type="SAM" id="Phobius"/>
    </source>
</evidence>
<feature type="transmembrane region" description="Helical" evidence="1">
    <location>
        <begin position="307"/>
        <end position="325"/>
    </location>
</feature>
<protein>
    <recommendedName>
        <fullName evidence="4">Glycosyltransferase RgtA/B/C/D-like domain-containing protein</fullName>
    </recommendedName>
</protein>
<evidence type="ECO:0000313" key="3">
    <source>
        <dbReference type="Proteomes" id="UP000198790"/>
    </source>
</evidence>
<evidence type="ECO:0000313" key="2">
    <source>
        <dbReference type="EMBL" id="SFA74929.1"/>
    </source>
</evidence>
<keyword evidence="1" id="KW-0472">Membrane</keyword>
<feature type="transmembrane region" description="Helical" evidence="1">
    <location>
        <begin position="83"/>
        <end position="101"/>
    </location>
</feature>
<dbReference type="EMBL" id="FOKK01000001">
    <property type="protein sequence ID" value="SFA74929.1"/>
    <property type="molecule type" value="Genomic_DNA"/>
</dbReference>
<organism evidence="2 3">
    <name type="scientific">Algoriphagus aquimarinus</name>
    <dbReference type="NCBI Taxonomy" id="237018"/>
    <lineage>
        <taxon>Bacteria</taxon>
        <taxon>Pseudomonadati</taxon>
        <taxon>Bacteroidota</taxon>
        <taxon>Cytophagia</taxon>
        <taxon>Cytophagales</taxon>
        <taxon>Cyclobacteriaceae</taxon>
        <taxon>Algoriphagus</taxon>
    </lineage>
</organism>
<name>A0A1I0VEP1_9BACT</name>
<keyword evidence="1" id="KW-1133">Transmembrane helix</keyword>
<feature type="transmembrane region" description="Helical" evidence="1">
    <location>
        <begin position="203"/>
        <end position="224"/>
    </location>
</feature>
<feature type="transmembrane region" description="Helical" evidence="1">
    <location>
        <begin position="168"/>
        <end position="191"/>
    </location>
</feature>
<keyword evidence="3" id="KW-1185">Reference proteome</keyword>
<accession>A0A1I0VEP1</accession>
<feature type="transmembrane region" description="Helical" evidence="1">
    <location>
        <begin position="285"/>
        <end position="301"/>
    </location>
</feature>
<feature type="transmembrane region" description="Helical" evidence="1">
    <location>
        <begin position="249"/>
        <end position="273"/>
    </location>
</feature>
<proteinExistence type="predicted"/>
<feature type="transmembrane region" description="Helical" evidence="1">
    <location>
        <begin position="332"/>
        <end position="352"/>
    </location>
</feature>
<evidence type="ECO:0008006" key="4">
    <source>
        <dbReference type="Google" id="ProtNLM"/>
    </source>
</evidence>
<dbReference type="Proteomes" id="UP000198790">
    <property type="component" value="Unassembled WGS sequence"/>
</dbReference>
<sequence>MFSFFKLNDPFRLIGIGIYILLLTIVYLTLNPFPLTNPQLTWMLLGERLGQGYYLYQDIIDDNGPLSAGFFTFMDLLFGRSQFAYEIIGRILIAFQILYWNSMLIKFKAFDVNTYMPAIIMAALFHFSFDLLSLSPALLGSCFLMLALGQLFSQTVLQKDTSESTLLIGIYAGLATGFHPNYILFLPYMIFTGIAISGFSFRQLLLSLMGYALPLLLISVFYFWKDGLEEAIQIWPLTFLSEKYEYQSLINWLILGIFPLLLAVVGYFIATVLRGSTINQQKQRQLVIIWLLFSAAEFFIIKKQAAYQLVILIPGLTYLITQFFLNIRKEFIAKIAFYLLVLGLPAASFWYWQQTIPGSEYFVGKSKADYSGDILVMGDDLSPYLNSKLGGPFLNYRLSKLYLDQDRGLREKARLFQMLQKQKPSLVLDPNGDFEKLLRQFPALDAQYSKTSDGIFTLKK</sequence>
<dbReference type="AlphaFoldDB" id="A0A1I0VEP1"/>
<reference evidence="2 3" key="1">
    <citation type="submission" date="2016-10" db="EMBL/GenBank/DDBJ databases">
        <authorList>
            <person name="de Groot N.N."/>
        </authorList>
    </citation>
    <scope>NUCLEOTIDE SEQUENCE [LARGE SCALE GENOMIC DNA]</scope>
    <source>
        <strain evidence="2 3">DSM 23399</strain>
    </source>
</reference>
<feature type="transmembrane region" description="Helical" evidence="1">
    <location>
        <begin position="122"/>
        <end position="148"/>
    </location>
</feature>